<name>A0A7M1AZY2_9BACT</name>
<keyword evidence="1" id="KW-0732">Signal</keyword>
<protein>
    <recommendedName>
        <fullName evidence="4">Porin</fullName>
    </recommendedName>
</protein>
<proteinExistence type="predicted"/>
<keyword evidence="3" id="KW-1185">Reference proteome</keyword>
<dbReference type="AlphaFoldDB" id="A0A7M1AZY2"/>
<evidence type="ECO:0000256" key="1">
    <source>
        <dbReference type="SAM" id="SignalP"/>
    </source>
</evidence>
<feature type="chain" id="PRO_5032768777" description="Porin" evidence="1">
    <location>
        <begin position="24"/>
        <end position="461"/>
    </location>
</feature>
<dbReference type="KEGG" id="ssei:FJR45_03445"/>
<dbReference type="Proteomes" id="UP000593719">
    <property type="component" value="Chromosome"/>
</dbReference>
<dbReference type="EMBL" id="CP041235">
    <property type="protein sequence ID" value="QOP43057.1"/>
    <property type="molecule type" value="Genomic_DNA"/>
</dbReference>
<gene>
    <name evidence="2" type="ORF">FJR45_03445</name>
</gene>
<dbReference type="Gene3D" id="2.40.160.10">
    <property type="entry name" value="Porin"/>
    <property type="match status" value="1"/>
</dbReference>
<evidence type="ECO:0000313" key="3">
    <source>
        <dbReference type="Proteomes" id="UP000593719"/>
    </source>
</evidence>
<dbReference type="SUPFAM" id="SSF56935">
    <property type="entry name" value="Porins"/>
    <property type="match status" value="1"/>
</dbReference>
<evidence type="ECO:0008006" key="4">
    <source>
        <dbReference type="Google" id="ProtNLM"/>
    </source>
</evidence>
<sequence>MKTTLKIKFLGLAALVCTSQIEAADWLKLQGYQPEFFAPKGVIVPYRSHKPKVWGFIQANYKKDEGKVFIATDGKNKTPFSLLNPDLESQSGMSLFRARLAMRGMADNDNLVNYFFMTEFGNNGINNLAGHRNVGTYFTDASVTLKHIKGAKVRAGMFKYPGSEEGLQAVFVSPYIEFTSMTFQQLLERQVTKVGAAQTGAAAGGAQTVHYTSTEINRPIGAFRDTGVQIFDTLPLIGSWNISYAYMYGNGNGVSMSSSNDQATHYGYFAFEKIFANPGKGYYTNSLKMFVWGQSGKRKLLSNNGTTTTQIDADRKRYGLGFTYHKDGIRVEGEYMRASGMIYTGAKDTDPDPQTENWQFQFAAGSENKADGGYVNLQYEIVKRKFEVFGRYDYLNRLTNDTKGERNFKTLTLGASYRFKGATRVDLNYMIRDAKAPGNTNAQKVLDNMGNRIAIQITAAF</sequence>
<organism evidence="2 3">
    <name type="scientific">Sulfurimonas sediminis</name>
    <dbReference type="NCBI Taxonomy" id="2590020"/>
    <lineage>
        <taxon>Bacteria</taxon>
        <taxon>Pseudomonadati</taxon>
        <taxon>Campylobacterota</taxon>
        <taxon>Epsilonproteobacteria</taxon>
        <taxon>Campylobacterales</taxon>
        <taxon>Sulfurimonadaceae</taxon>
        <taxon>Sulfurimonas</taxon>
    </lineage>
</organism>
<evidence type="ECO:0000313" key="2">
    <source>
        <dbReference type="EMBL" id="QOP43057.1"/>
    </source>
</evidence>
<accession>A0A7M1AZY2</accession>
<dbReference type="RefSeq" id="WP_193151366.1">
    <property type="nucleotide sequence ID" value="NZ_CP041235.1"/>
</dbReference>
<feature type="signal peptide" evidence="1">
    <location>
        <begin position="1"/>
        <end position="23"/>
    </location>
</feature>
<dbReference type="InterPro" id="IPR023614">
    <property type="entry name" value="Porin_dom_sf"/>
</dbReference>
<reference evidence="2 3" key="1">
    <citation type="submission" date="2019-06" db="EMBL/GenBank/DDBJ databases">
        <title>Sulfurimonas gotlandica sp. nov., a chemoautotrophic and psychrotolerant epsilonproteobacterium isolated from a pelagic redoxcline, and an emended description of the genus Sulfurimonas.</title>
        <authorList>
            <person name="Wang S."/>
            <person name="Jiang L."/>
            <person name="Shao Z."/>
        </authorList>
    </citation>
    <scope>NUCLEOTIDE SEQUENCE [LARGE SCALE GENOMIC DNA]</scope>
    <source>
        <strain evidence="2 3">S2-6</strain>
    </source>
</reference>